<organism evidence="1 2">
    <name type="scientific">Lactobacillus crispatus</name>
    <dbReference type="NCBI Taxonomy" id="47770"/>
    <lineage>
        <taxon>Bacteria</taxon>
        <taxon>Bacillati</taxon>
        <taxon>Bacillota</taxon>
        <taxon>Bacilli</taxon>
        <taxon>Lactobacillales</taxon>
        <taxon>Lactobacillaceae</taxon>
        <taxon>Lactobacillus</taxon>
    </lineage>
</organism>
<reference evidence="1 2" key="1">
    <citation type="submission" date="2017-06" db="EMBL/GenBank/DDBJ databases">
        <authorList>
            <person name="Swanenburg J."/>
            <person name="Kort R."/>
        </authorList>
    </citation>
    <scope>NUCLEOTIDE SEQUENCE [LARGE SCALE GENOMIC DNA]</scope>
    <source>
        <strain evidence="1 2">RL05</strain>
    </source>
</reference>
<dbReference type="Proteomes" id="UP000295195">
    <property type="component" value="Unassembled WGS sequence"/>
</dbReference>
<gene>
    <name evidence="1" type="ORF">CEE75_11345</name>
</gene>
<sequence length="144" mass="16883">MLLLVDSAFTKEERNLVQGTAHDVEQKIHAVSTDARRKFSPVKAEFMSQILGDMYYDWFGKLEFNEQAKKDGIVYYGTDVNSYCHQFNSFLSLDISTIEKKVNQIWQKAELDKDEQKYRDQPAEIGTYVTPELYGERYCRPEDF</sequence>
<comment type="caution">
    <text evidence="1">The sequence shown here is derived from an EMBL/GenBank/DDBJ whole genome shotgun (WGS) entry which is preliminary data.</text>
</comment>
<dbReference type="EMBL" id="NKLP01000228">
    <property type="protein sequence ID" value="TDN29238.1"/>
    <property type="molecule type" value="Genomic_DNA"/>
</dbReference>
<evidence type="ECO:0000313" key="1">
    <source>
        <dbReference type="EMBL" id="TDN29238.1"/>
    </source>
</evidence>
<protein>
    <submittedName>
        <fullName evidence="1">Uncharacterized protein</fullName>
    </submittedName>
</protein>
<evidence type="ECO:0000313" key="2">
    <source>
        <dbReference type="Proteomes" id="UP000295195"/>
    </source>
</evidence>
<dbReference type="RefSeq" id="WP_005729792.1">
    <property type="nucleotide sequence ID" value="NZ_JABERQ010000076.1"/>
</dbReference>
<name>A0A4R6CQS6_9LACO</name>
<proteinExistence type="predicted"/>
<accession>A0A4R6CQS6</accession>
<dbReference type="AlphaFoldDB" id="A0A4R6CQS6"/>